<evidence type="ECO:0000256" key="1">
    <source>
        <dbReference type="ARBA" id="ARBA00000548"/>
    </source>
</evidence>
<evidence type="ECO:0000256" key="3">
    <source>
        <dbReference type="ARBA" id="ARBA00022729"/>
    </source>
</evidence>
<dbReference type="SUPFAM" id="SSF81296">
    <property type="entry name" value="E set domains"/>
    <property type="match status" value="2"/>
</dbReference>
<keyword evidence="3 6" id="KW-0732">Signal</keyword>
<dbReference type="InterPro" id="IPR013784">
    <property type="entry name" value="Carb-bd-like_fold"/>
</dbReference>
<dbReference type="InterPro" id="IPR013783">
    <property type="entry name" value="Ig-like_fold"/>
</dbReference>
<feature type="chain" id="PRO_5022051108" description="alpha-amylase" evidence="6">
    <location>
        <begin position="37"/>
        <end position="798"/>
    </location>
</feature>
<dbReference type="SUPFAM" id="SSF49452">
    <property type="entry name" value="Starch-binding domain-like"/>
    <property type="match status" value="1"/>
</dbReference>
<reference evidence="8 9" key="1">
    <citation type="submission" date="2019-07" db="EMBL/GenBank/DDBJ databases">
        <title>Whole genome shotgun sequence of Cellulomonas terrae NBRC 100819.</title>
        <authorList>
            <person name="Hosoyama A."/>
            <person name="Uohara A."/>
            <person name="Ohji S."/>
            <person name="Ichikawa N."/>
        </authorList>
    </citation>
    <scope>NUCLEOTIDE SEQUENCE [LARGE SCALE GENOMIC DNA]</scope>
    <source>
        <strain evidence="8 9">NBRC 100819</strain>
    </source>
</reference>
<comment type="caution">
    <text evidence="8">The sequence shown here is derived from an EMBL/GenBank/DDBJ whole genome shotgun (WGS) entry which is preliminary data.</text>
</comment>
<protein>
    <recommendedName>
        <fullName evidence="2">alpha-amylase</fullName>
        <ecNumber evidence="2">3.2.1.1</ecNumber>
    </recommendedName>
    <alternativeName>
        <fullName evidence="5">1,4-alpha-D-glucan glucanohydrolase</fullName>
    </alternativeName>
</protein>
<dbReference type="Gene3D" id="2.60.40.10">
    <property type="entry name" value="Immunoglobulins"/>
    <property type="match status" value="4"/>
</dbReference>
<keyword evidence="4" id="KW-0106">Calcium</keyword>
<feature type="domain" description="Intradiol ring-cleavage dioxygenases" evidence="7">
    <location>
        <begin position="44"/>
        <end position="72"/>
    </location>
</feature>
<dbReference type="InterPro" id="IPR051417">
    <property type="entry name" value="SDr/BOS_complex"/>
</dbReference>
<dbReference type="Pfam" id="PF01833">
    <property type="entry name" value="TIG"/>
    <property type="match status" value="2"/>
</dbReference>
<dbReference type="PANTHER" id="PTHR23303">
    <property type="entry name" value="CARBOXYPEPTIDASE REGULATORY REGION-CONTAINING"/>
    <property type="match status" value="1"/>
</dbReference>
<accession>A0A511JQS1</accession>
<dbReference type="InterPro" id="IPR032109">
    <property type="entry name" value="Big_3_5"/>
</dbReference>
<dbReference type="Pfam" id="PF16640">
    <property type="entry name" value="Big_3_5"/>
    <property type="match status" value="1"/>
</dbReference>
<evidence type="ECO:0000313" key="9">
    <source>
        <dbReference type="Proteomes" id="UP000321049"/>
    </source>
</evidence>
<dbReference type="GO" id="GO:0004556">
    <property type="term" value="F:alpha-amylase activity"/>
    <property type="evidence" value="ECO:0007669"/>
    <property type="project" value="UniProtKB-EC"/>
</dbReference>
<dbReference type="GO" id="GO:0030246">
    <property type="term" value="F:carbohydrate binding"/>
    <property type="evidence" value="ECO:0007669"/>
    <property type="project" value="InterPro"/>
</dbReference>
<evidence type="ECO:0000256" key="2">
    <source>
        <dbReference type="ARBA" id="ARBA00012595"/>
    </source>
</evidence>
<evidence type="ECO:0000256" key="4">
    <source>
        <dbReference type="ARBA" id="ARBA00022837"/>
    </source>
</evidence>
<proteinExistence type="predicted"/>
<dbReference type="EMBL" id="BJWH01000036">
    <property type="protein sequence ID" value="GEM00381.1"/>
    <property type="molecule type" value="Genomic_DNA"/>
</dbReference>
<feature type="signal peptide" evidence="6">
    <location>
        <begin position="1"/>
        <end position="36"/>
    </location>
</feature>
<dbReference type="PANTHER" id="PTHR23303:SF14">
    <property type="entry name" value="BOS COMPLEX SUBUNIT NOMO1-RELATED"/>
    <property type="match status" value="1"/>
</dbReference>
<dbReference type="InterPro" id="IPR000627">
    <property type="entry name" value="Intradiol_dOase_C"/>
</dbReference>
<dbReference type="Gene3D" id="2.60.40.1120">
    <property type="entry name" value="Carboxypeptidase-like, regulatory domain"/>
    <property type="match status" value="2"/>
</dbReference>
<dbReference type="SUPFAM" id="SSF49464">
    <property type="entry name" value="Carboxypeptidase regulatory domain-like"/>
    <property type="match status" value="3"/>
</dbReference>
<sequence>MTSSPSRTAARRVAAFLTAFVMLLGLGALAPAGALADDLGPWTISGTVTDDTGAPAVGVAVEVSPFPGWGSYVTDESGHYAVPITVAGTYTVFFRPPAGSPLLAEAYDDAAPWNPTRITVGSVDITGVDAVLERAGSLSGRVVDTDGDPIAAVQVQLQSAAFQMAYVTTGADGTYTAADLRPGSWRVGFEPPAGSPFVAELYDDARTYETQTVVPLASGQAASLNDAVLARGNTISGRILAPDGTPRAGIEVYASTEAGGGRGGSTGADGTYAITGLADGDYTVSAQSDWADNLVGVAYPGTTRWQDAELVHVAGATTVQLDDLTLLAGATVTGTVYGPDGAPLANANVRAWSLDGENGATTGSDGSFSINLLPPGSYRVAASAFLAPIVRTFYAPTPGVTRPSLATPVVLAEGDSVGDIDIHPGAKGSATATIVATAAHPPVLGEPFTIDVTVTGSEGVPTGSLWVGTSFVGETSFADAELDADGHATVTFDAVDLGTYPWVDVNYVGDATYGSTATVVDYVPGAAAPAITSLAPATGTVLGGEQVTITGTGFGPDSTVTFGGVAATVAVEAPTTLVATAPAHAAGPVDVVVTTQGQASAPATYTYEKVATSLALTGPTGSTAAGAPAAFTATVTGAATPTGSVSFVVDGGEPVVVPLVDGSAVLSTSTLAAGAHTVTATFAGDDTHGPSSAQVGHTVTAPPAGTLPVVKSALPNVGLTTGGTLTVLTGKNFVAGRTTVSFGSVTTSKVTVLSGSLLAVVVPKHGAGAVRVTVTTPAGRSTTSASFTYLSPRGPSRS</sequence>
<dbReference type="GO" id="GO:0005975">
    <property type="term" value="P:carbohydrate metabolic process"/>
    <property type="evidence" value="ECO:0007669"/>
    <property type="project" value="UniProtKB-ARBA"/>
</dbReference>
<dbReference type="InterPro" id="IPR008969">
    <property type="entry name" value="CarboxyPept-like_regulatory"/>
</dbReference>
<dbReference type="Proteomes" id="UP000321049">
    <property type="component" value="Unassembled WGS sequence"/>
</dbReference>
<dbReference type="InterPro" id="IPR014756">
    <property type="entry name" value="Ig_E-set"/>
</dbReference>
<dbReference type="Pfam" id="PF13620">
    <property type="entry name" value="CarboxypepD_reg"/>
    <property type="match status" value="4"/>
</dbReference>
<dbReference type="PROSITE" id="PS00083">
    <property type="entry name" value="INTRADIOL_DIOXYGENAS"/>
    <property type="match status" value="1"/>
</dbReference>
<comment type="catalytic activity">
    <reaction evidence="1">
        <text>Endohydrolysis of (1-&gt;4)-alpha-D-glucosidic linkages in polysaccharides containing three or more (1-&gt;4)-alpha-linked D-glucose units.</text>
        <dbReference type="EC" id="3.2.1.1"/>
    </reaction>
</comment>
<gene>
    <name evidence="8" type="ORF">CTE05_39270</name>
</gene>
<keyword evidence="9" id="KW-1185">Reference proteome</keyword>
<dbReference type="CDD" id="cd00102">
    <property type="entry name" value="IPT"/>
    <property type="match status" value="1"/>
</dbReference>
<evidence type="ECO:0000256" key="5">
    <source>
        <dbReference type="ARBA" id="ARBA00030238"/>
    </source>
</evidence>
<dbReference type="InterPro" id="IPR002909">
    <property type="entry name" value="IPT_dom"/>
</dbReference>
<name>A0A511JQS1_9CELL</name>
<evidence type="ECO:0000259" key="7">
    <source>
        <dbReference type="PROSITE" id="PS00083"/>
    </source>
</evidence>
<dbReference type="OrthoDB" id="3771655at2"/>
<evidence type="ECO:0000256" key="6">
    <source>
        <dbReference type="SAM" id="SignalP"/>
    </source>
</evidence>
<dbReference type="GO" id="GO:0008199">
    <property type="term" value="F:ferric iron binding"/>
    <property type="evidence" value="ECO:0007669"/>
    <property type="project" value="InterPro"/>
</dbReference>
<organism evidence="8 9">
    <name type="scientific">Cellulomonas terrae</name>
    <dbReference type="NCBI Taxonomy" id="311234"/>
    <lineage>
        <taxon>Bacteria</taxon>
        <taxon>Bacillati</taxon>
        <taxon>Actinomycetota</taxon>
        <taxon>Actinomycetes</taxon>
        <taxon>Micrococcales</taxon>
        <taxon>Cellulomonadaceae</taxon>
        <taxon>Cellulomonas</taxon>
    </lineage>
</organism>
<evidence type="ECO:0000313" key="8">
    <source>
        <dbReference type="EMBL" id="GEM00381.1"/>
    </source>
</evidence>
<dbReference type="AlphaFoldDB" id="A0A511JQS1"/>
<dbReference type="EC" id="3.2.1.1" evidence="2"/>
<dbReference type="SMART" id="SM00429">
    <property type="entry name" value="IPT"/>
    <property type="match status" value="2"/>
</dbReference>
<dbReference type="RefSeq" id="WP_146847973.1">
    <property type="nucleotide sequence ID" value="NZ_BJWH01000036.1"/>
</dbReference>